<reference evidence="2 3" key="1">
    <citation type="journal article" date="2019" name="Commun. Biol.">
        <title>The bagworm genome reveals a unique fibroin gene that provides high tensile strength.</title>
        <authorList>
            <person name="Kono N."/>
            <person name="Nakamura H."/>
            <person name="Ohtoshi R."/>
            <person name="Tomita M."/>
            <person name="Numata K."/>
            <person name="Arakawa K."/>
        </authorList>
    </citation>
    <scope>NUCLEOTIDE SEQUENCE [LARGE SCALE GENOMIC DNA]</scope>
</reference>
<gene>
    <name evidence="2" type="ORF">EVAR_17628_1</name>
</gene>
<evidence type="ECO:0000313" key="2">
    <source>
        <dbReference type="EMBL" id="GBP29094.1"/>
    </source>
</evidence>
<proteinExistence type="predicted"/>
<keyword evidence="3" id="KW-1185">Reference proteome</keyword>
<dbReference type="AlphaFoldDB" id="A0A4C1UTE5"/>
<comment type="caution">
    <text evidence="2">The sequence shown here is derived from an EMBL/GenBank/DDBJ whole genome shotgun (WGS) entry which is preliminary data.</text>
</comment>
<sequence length="83" mass="9268">MNKQKSFDFKNVHACVCDVVLIVNLLSPRYSQPRGKIKKTYRGTDNQVRVVNIETTRGVLRRPTSKIIVLMSSEAAAASCSEV</sequence>
<dbReference type="OrthoDB" id="8958038at2759"/>
<feature type="domain" description="DUF5641" evidence="1">
    <location>
        <begin position="13"/>
        <end position="70"/>
    </location>
</feature>
<dbReference type="InterPro" id="IPR040676">
    <property type="entry name" value="DUF5641"/>
</dbReference>
<dbReference type="Pfam" id="PF18701">
    <property type="entry name" value="DUF5641"/>
    <property type="match status" value="1"/>
</dbReference>
<dbReference type="EMBL" id="BGZK01000216">
    <property type="protein sequence ID" value="GBP29094.1"/>
    <property type="molecule type" value="Genomic_DNA"/>
</dbReference>
<protein>
    <recommendedName>
        <fullName evidence="1">DUF5641 domain-containing protein</fullName>
    </recommendedName>
</protein>
<organism evidence="2 3">
    <name type="scientific">Eumeta variegata</name>
    <name type="common">Bagworm moth</name>
    <name type="synonym">Eumeta japonica</name>
    <dbReference type="NCBI Taxonomy" id="151549"/>
    <lineage>
        <taxon>Eukaryota</taxon>
        <taxon>Metazoa</taxon>
        <taxon>Ecdysozoa</taxon>
        <taxon>Arthropoda</taxon>
        <taxon>Hexapoda</taxon>
        <taxon>Insecta</taxon>
        <taxon>Pterygota</taxon>
        <taxon>Neoptera</taxon>
        <taxon>Endopterygota</taxon>
        <taxon>Lepidoptera</taxon>
        <taxon>Glossata</taxon>
        <taxon>Ditrysia</taxon>
        <taxon>Tineoidea</taxon>
        <taxon>Psychidae</taxon>
        <taxon>Oiketicinae</taxon>
        <taxon>Eumeta</taxon>
    </lineage>
</organism>
<evidence type="ECO:0000313" key="3">
    <source>
        <dbReference type="Proteomes" id="UP000299102"/>
    </source>
</evidence>
<name>A0A4C1UTE5_EUMVA</name>
<accession>A0A4C1UTE5</accession>
<dbReference type="Proteomes" id="UP000299102">
    <property type="component" value="Unassembled WGS sequence"/>
</dbReference>
<evidence type="ECO:0000259" key="1">
    <source>
        <dbReference type="Pfam" id="PF18701"/>
    </source>
</evidence>